<name>A0A221K0D8_9RHOB</name>
<feature type="transmembrane region" description="Helical" evidence="9">
    <location>
        <begin position="78"/>
        <end position="96"/>
    </location>
</feature>
<organism evidence="10 11">
    <name type="scientific">Pseudosulfitobacter pseudonitzschiae</name>
    <dbReference type="NCBI Taxonomy" id="1402135"/>
    <lineage>
        <taxon>Bacteria</taxon>
        <taxon>Pseudomonadati</taxon>
        <taxon>Pseudomonadota</taxon>
        <taxon>Alphaproteobacteria</taxon>
        <taxon>Rhodobacterales</taxon>
        <taxon>Roseobacteraceae</taxon>
        <taxon>Pseudosulfitobacter</taxon>
    </lineage>
</organism>
<keyword evidence="4" id="KW-1003">Cell membrane</keyword>
<dbReference type="PANTHER" id="PTHR32024">
    <property type="entry name" value="TRK SYSTEM POTASSIUM UPTAKE PROTEIN TRKG-RELATED"/>
    <property type="match status" value="1"/>
</dbReference>
<evidence type="ECO:0000256" key="1">
    <source>
        <dbReference type="ARBA" id="ARBA00004651"/>
    </source>
</evidence>
<reference evidence="10 11" key="1">
    <citation type="submission" date="2017-07" db="EMBL/GenBank/DDBJ databases">
        <title>Genome Sequence of Sulfitobacter pseudonitzschiae Strain SMR1 Isolated from a culture of the Diatom Skeletonema marinoi.</title>
        <authorList>
            <person name="Topel M."/>
            <person name="Pinder M.I.M."/>
            <person name="Johansson O.N."/>
            <person name="Kourtchenko O."/>
            <person name="Godhe A."/>
            <person name="Clarke A.K."/>
        </authorList>
    </citation>
    <scope>NUCLEOTIDE SEQUENCE [LARGE SCALE GENOMIC DNA]</scope>
    <source>
        <strain evidence="10 11">SMR1</strain>
    </source>
</reference>
<dbReference type="InterPro" id="IPR003445">
    <property type="entry name" value="Cat_transpt"/>
</dbReference>
<evidence type="ECO:0000256" key="5">
    <source>
        <dbReference type="ARBA" id="ARBA00022692"/>
    </source>
</evidence>
<dbReference type="GO" id="GO:0005886">
    <property type="term" value="C:plasma membrane"/>
    <property type="evidence" value="ECO:0007669"/>
    <property type="project" value="UniProtKB-SubCell"/>
</dbReference>
<gene>
    <name evidence="10" type="primary">trkH</name>
    <name evidence="10" type="ORF">SULPSESMR1_01626</name>
</gene>
<comment type="similarity">
    <text evidence="2">Belongs to the TrkH potassium transport family.</text>
</comment>
<feature type="transmembrane region" description="Helical" evidence="9">
    <location>
        <begin position="361"/>
        <end position="388"/>
    </location>
</feature>
<feature type="transmembrane region" description="Helical" evidence="9">
    <location>
        <begin position="147"/>
        <end position="171"/>
    </location>
</feature>
<feature type="transmembrane region" description="Helical" evidence="9">
    <location>
        <begin position="192"/>
        <end position="216"/>
    </location>
</feature>
<evidence type="ECO:0000313" key="11">
    <source>
        <dbReference type="Proteomes" id="UP000199754"/>
    </source>
</evidence>
<keyword evidence="8 9" id="KW-0472">Membrane</keyword>
<evidence type="ECO:0000256" key="2">
    <source>
        <dbReference type="ARBA" id="ARBA00009137"/>
    </source>
</evidence>
<evidence type="ECO:0000256" key="3">
    <source>
        <dbReference type="ARBA" id="ARBA00022448"/>
    </source>
</evidence>
<dbReference type="RefSeq" id="WP_089420348.1">
    <property type="nucleotide sequence ID" value="NZ_CP022415.1"/>
</dbReference>
<dbReference type="PANTHER" id="PTHR32024:SF2">
    <property type="entry name" value="TRK SYSTEM POTASSIUM UPTAKE PROTEIN TRKG-RELATED"/>
    <property type="match status" value="1"/>
</dbReference>
<dbReference type="Pfam" id="PF02386">
    <property type="entry name" value="TrkH"/>
    <property type="match status" value="1"/>
</dbReference>
<evidence type="ECO:0000313" key="10">
    <source>
        <dbReference type="EMBL" id="ASM72439.1"/>
    </source>
</evidence>
<dbReference type="GO" id="GO:0008324">
    <property type="term" value="F:monoatomic cation transmembrane transporter activity"/>
    <property type="evidence" value="ECO:0007669"/>
    <property type="project" value="InterPro"/>
</dbReference>
<keyword evidence="3" id="KW-0813">Transport</keyword>
<keyword evidence="5 9" id="KW-0812">Transmembrane</keyword>
<feature type="transmembrane region" description="Helical" evidence="9">
    <location>
        <begin position="250"/>
        <end position="269"/>
    </location>
</feature>
<dbReference type="Proteomes" id="UP000199754">
    <property type="component" value="Chromosome"/>
</dbReference>
<dbReference type="GO" id="GO:0030001">
    <property type="term" value="P:metal ion transport"/>
    <property type="evidence" value="ECO:0007669"/>
    <property type="project" value="UniProtKB-ARBA"/>
</dbReference>
<feature type="transmembrane region" description="Helical" evidence="9">
    <location>
        <begin position="12"/>
        <end position="34"/>
    </location>
</feature>
<feature type="transmembrane region" description="Helical" evidence="9">
    <location>
        <begin position="319"/>
        <end position="341"/>
    </location>
</feature>
<comment type="subcellular location">
    <subcellularLocation>
        <location evidence="1">Cell membrane</location>
        <topology evidence="1">Multi-pass membrane protein</topology>
    </subcellularLocation>
</comment>
<feature type="transmembrane region" description="Helical" evidence="9">
    <location>
        <begin position="46"/>
        <end position="66"/>
    </location>
</feature>
<keyword evidence="6 9" id="KW-1133">Transmembrane helix</keyword>
<evidence type="ECO:0000256" key="6">
    <source>
        <dbReference type="ARBA" id="ARBA00022989"/>
    </source>
</evidence>
<dbReference type="OrthoDB" id="7818483at2"/>
<sequence>MMRPSDLQDRMLQLPLFLLMFGAASAFMLVPAIHGSVIRELATARAFLYSAVLGLLLFALIALAHAGRSPRHGTLGPLMSLFAAFTVLPAFLAVPFHEGLGTTSFLNAYIEMVSSFTTTGATLFDTPGRLNDTLNLWRAQVGWMGGLLMWIAASAILAPLSLGGFEVTARAEPGRYDERNMRYRHVEGRARLVKVFKALVPIYTGLTILLWILLIVGGDRSLVALCHAMSVMATSGISPVGGASGAGSGIGGEMVMALFMLFALSRMTFSTDTVTSDSGGLLQDPEFRIGIAVVLGVPFILFLRHFLGAIDVGEQNSLVAAGQALWGAVFTVLSFLSTTGFTSAYWETSQNWSGLATPGMILMGLALIGGGVATTAGGVKLLRVFALYQAGLREMEKLVHPHSVSSGNTVGRRVLKGGAFIAWVFFMLFAMSLALVTTVLAGLGVEFEAAMTMAVAALSTTGPLLEWAGDAPIRLQELGPAAKSVFAAAMVLGRLETLAIIALLTPDLWRS</sequence>
<dbReference type="AlphaFoldDB" id="A0A221K0D8"/>
<protein>
    <submittedName>
        <fullName evidence="10">Trk system potassium uptake protein TrkH</fullName>
    </submittedName>
</protein>
<evidence type="ECO:0000256" key="7">
    <source>
        <dbReference type="ARBA" id="ARBA00023065"/>
    </source>
</evidence>
<proteinExistence type="inferred from homology"/>
<feature type="transmembrane region" description="Helical" evidence="9">
    <location>
        <begin position="289"/>
        <end position="307"/>
    </location>
</feature>
<evidence type="ECO:0000256" key="4">
    <source>
        <dbReference type="ARBA" id="ARBA00022475"/>
    </source>
</evidence>
<keyword evidence="7" id="KW-0406">Ion transport</keyword>
<accession>A0A221K0D8</accession>
<dbReference type="KEGG" id="spse:SULPSESMR1_01626"/>
<feature type="transmembrane region" description="Helical" evidence="9">
    <location>
        <begin position="420"/>
        <end position="443"/>
    </location>
</feature>
<dbReference type="STRING" id="1402135.SAMN05444149_105522"/>
<evidence type="ECO:0000256" key="8">
    <source>
        <dbReference type="ARBA" id="ARBA00023136"/>
    </source>
</evidence>
<evidence type="ECO:0000256" key="9">
    <source>
        <dbReference type="SAM" id="Phobius"/>
    </source>
</evidence>
<keyword evidence="11" id="KW-1185">Reference proteome</keyword>
<dbReference type="EMBL" id="CP022415">
    <property type="protein sequence ID" value="ASM72439.1"/>
    <property type="molecule type" value="Genomic_DNA"/>
</dbReference>